<name>A0A8H7A1J5_PLEOS</name>
<reference evidence="1" key="1">
    <citation type="submission" date="2019-07" db="EMBL/GenBank/DDBJ databases">
        <authorList>
            <person name="Palmer J.M."/>
        </authorList>
    </citation>
    <scope>NUCLEOTIDE SEQUENCE</scope>
    <source>
        <strain evidence="1">PC9</strain>
    </source>
</reference>
<proteinExistence type="predicted"/>
<evidence type="ECO:0008006" key="3">
    <source>
        <dbReference type="Google" id="ProtNLM"/>
    </source>
</evidence>
<gene>
    <name evidence="1" type="ORF">PC9H_000694</name>
</gene>
<dbReference type="AlphaFoldDB" id="A0A8H7A1J5"/>
<dbReference type="GeneID" id="59370535"/>
<sequence length="324" mass="36147">MTIDEDNRHSSFWFEDGNLILHVQNCAFKIHKDIFSRHSRLSLSHDPESTPKALNSADNGQEAQYLRYVVPPERGVTADDVAVLLDYIYSNPPLTPSPLSPETPLSRLVSLIRVSSTGQLDLPTVHTASINQFVQLFPDNPTPAQYHEDLIQALLLALEFQIVAVQKRLFYSFVVASNLDLESFESIVQEDKPGGVSVVDVPSTSTSNPTLSPLPASQIKRCNDLMTKMVEHFTPLLFSPATTPHMACTDVFADTWMNLVIQPAIEDDGVCKPLETLERIKGVDWAAHGLCAECVREKRAEWNDEQVLIWNLMDEWLAVGPLAV</sequence>
<evidence type="ECO:0000313" key="1">
    <source>
        <dbReference type="EMBL" id="KAF7440350.1"/>
    </source>
</evidence>
<dbReference type="OrthoDB" id="3249359at2759"/>
<dbReference type="EMBL" id="JACETU010000001">
    <property type="protein sequence ID" value="KAF7440350.1"/>
    <property type="molecule type" value="Genomic_DNA"/>
</dbReference>
<dbReference type="Proteomes" id="UP000623687">
    <property type="component" value="Unassembled WGS sequence"/>
</dbReference>
<evidence type="ECO:0000313" key="2">
    <source>
        <dbReference type="Proteomes" id="UP000623687"/>
    </source>
</evidence>
<protein>
    <recommendedName>
        <fullName evidence="3">BTB domain-containing protein</fullName>
    </recommendedName>
</protein>
<dbReference type="RefSeq" id="XP_036636194.1">
    <property type="nucleotide sequence ID" value="XM_036770349.1"/>
</dbReference>
<organism evidence="1 2">
    <name type="scientific">Pleurotus ostreatus</name>
    <name type="common">Oyster mushroom</name>
    <name type="synonym">White-rot fungus</name>
    <dbReference type="NCBI Taxonomy" id="5322"/>
    <lineage>
        <taxon>Eukaryota</taxon>
        <taxon>Fungi</taxon>
        <taxon>Dikarya</taxon>
        <taxon>Basidiomycota</taxon>
        <taxon>Agaricomycotina</taxon>
        <taxon>Agaricomycetes</taxon>
        <taxon>Agaricomycetidae</taxon>
        <taxon>Agaricales</taxon>
        <taxon>Pleurotineae</taxon>
        <taxon>Pleurotaceae</taxon>
        <taxon>Pleurotus</taxon>
    </lineage>
</organism>
<accession>A0A8H7A1J5</accession>
<keyword evidence="2" id="KW-1185">Reference proteome</keyword>
<dbReference type="VEuPathDB" id="FungiDB:PC9H_000694"/>
<comment type="caution">
    <text evidence="1">The sequence shown here is derived from an EMBL/GenBank/DDBJ whole genome shotgun (WGS) entry which is preliminary data.</text>
</comment>